<evidence type="ECO:0000256" key="5">
    <source>
        <dbReference type="ARBA" id="ARBA00022989"/>
    </source>
</evidence>
<dbReference type="STRING" id="1616788.AR543_15015"/>
<dbReference type="PANTHER" id="PTHR40043">
    <property type="entry name" value="UPF0719 INNER MEMBRANE PROTEIN YJFL"/>
    <property type="match status" value="1"/>
</dbReference>
<keyword evidence="6 7" id="KW-0472">Membrane</keyword>
<gene>
    <name evidence="8" type="ORF">AR543_15015</name>
</gene>
<evidence type="ECO:0000256" key="4">
    <source>
        <dbReference type="ARBA" id="ARBA00022692"/>
    </source>
</evidence>
<evidence type="ECO:0000256" key="1">
    <source>
        <dbReference type="ARBA" id="ARBA00004651"/>
    </source>
</evidence>
<comment type="subcellular location">
    <subcellularLocation>
        <location evidence="1">Cell membrane</location>
        <topology evidence="1">Multi-pass membrane protein</topology>
    </subcellularLocation>
</comment>
<dbReference type="Pfam" id="PF03994">
    <property type="entry name" value="DUF350"/>
    <property type="match status" value="1"/>
</dbReference>
<keyword evidence="4 7" id="KW-0812">Transmembrane</keyword>
<evidence type="ECO:0000256" key="6">
    <source>
        <dbReference type="ARBA" id="ARBA00023136"/>
    </source>
</evidence>
<dbReference type="GO" id="GO:0005886">
    <property type="term" value="C:plasma membrane"/>
    <property type="evidence" value="ECO:0007669"/>
    <property type="project" value="UniProtKB-SubCell"/>
</dbReference>
<keyword evidence="5 7" id="KW-1133">Transmembrane helix</keyword>
<evidence type="ECO:0000256" key="3">
    <source>
        <dbReference type="ARBA" id="ARBA00022475"/>
    </source>
</evidence>
<sequence>MSWDIVLQILVWTGVGAVVLFALMYLDSFFTKYKDIAEIKAGNTAVAIRLAMKLFAQGYILSVSINTSWSLWEAVLVSVVSFVILLVLEQIARLLLKKIAGLDLDEGTRQGMVSHGLIGGALQLVGAFIISASL</sequence>
<dbReference type="KEGG" id="pbv:AR543_15015"/>
<dbReference type="PANTHER" id="PTHR40043:SF1">
    <property type="entry name" value="UPF0719 INNER MEMBRANE PROTEIN YJFL"/>
    <property type="match status" value="1"/>
</dbReference>
<organism evidence="8 9">
    <name type="scientific">Paenibacillus bovis</name>
    <dbReference type="NCBI Taxonomy" id="1616788"/>
    <lineage>
        <taxon>Bacteria</taxon>
        <taxon>Bacillati</taxon>
        <taxon>Bacillota</taxon>
        <taxon>Bacilli</taxon>
        <taxon>Bacillales</taxon>
        <taxon>Paenibacillaceae</taxon>
        <taxon>Paenibacillus</taxon>
    </lineage>
</organism>
<evidence type="ECO:0000256" key="7">
    <source>
        <dbReference type="SAM" id="Phobius"/>
    </source>
</evidence>
<keyword evidence="3" id="KW-1003">Cell membrane</keyword>
<reference evidence="8 9" key="2">
    <citation type="journal article" date="2016" name="Int. J. Syst. Evol. Microbiol.">
        <title>Paenibacillus bovis sp. nov., isolated from raw yak (Bos grunniens) milk.</title>
        <authorList>
            <person name="Gao C."/>
            <person name="Han J."/>
            <person name="Liu Z."/>
            <person name="Xu X."/>
            <person name="Hang F."/>
            <person name="Wu Z."/>
        </authorList>
    </citation>
    <scope>NUCLEOTIDE SEQUENCE [LARGE SCALE GENOMIC DNA]</scope>
    <source>
        <strain evidence="8 9">BD3526</strain>
    </source>
</reference>
<dbReference type="Proteomes" id="UP000078148">
    <property type="component" value="Chromosome"/>
</dbReference>
<feature type="transmembrane region" description="Helical" evidence="7">
    <location>
        <begin position="71"/>
        <end position="91"/>
    </location>
</feature>
<comment type="similarity">
    <text evidence="2">Belongs to the UPF0719 family.</text>
</comment>
<name>A0A172ZMG5_9BACL</name>
<dbReference type="InterPro" id="IPR007140">
    <property type="entry name" value="DUF350"/>
</dbReference>
<keyword evidence="9" id="KW-1185">Reference proteome</keyword>
<dbReference type="AlphaFoldDB" id="A0A172ZMG5"/>
<feature type="transmembrane region" description="Helical" evidence="7">
    <location>
        <begin position="6"/>
        <end position="26"/>
    </location>
</feature>
<reference evidence="9" key="1">
    <citation type="submission" date="2015-10" db="EMBL/GenBank/DDBJ databases">
        <title>Genome of Paenibacillus bovis sp. nov.</title>
        <authorList>
            <person name="Wu Z."/>
            <person name="Gao C."/>
            <person name="Liu Z."/>
            <person name="Zheng H."/>
        </authorList>
    </citation>
    <scope>NUCLEOTIDE SEQUENCE [LARGE SCALE GENOMIC DNA]</scope>
    <source>
        <strain evidence="9">BD3526</strain>
    </source>
</reference>
<protein>
    <submittedName>
        <fullName evidence="8">DUF350 domain-containing protein</fullName>
    </submittedName>
</protein>
<evidence type="ECO:0000256" key="2">
    <source>
        <dbReference type="ARBA" id="ARBA00005779"/>
    </source>
</evidence>
<dbReference type="OrthoDB" id="2678278at2"/>
<accession>A0A172ZMG5</accession>
<proteinExistence type="inferred from homology"/>
<dbReference type="RefSeq" id="WP_060536803.1">
    <property type="nucleotide sequence ID" value="NZ_CP013023.1"/>
</dbReference>
<evidence type="ECO:0000313" key="8">
    <source>
        <dbReference type="EMBL" id="ANF98844.1"/>
    </source>
</evidence>
<feature type="transmembrane region" description="Helical" evidence="7">
    <location>
        <begin position="112"/>
        <end position="132"/>
    </location>
</feature>
<evidence type="ECO:0000313" key="9">
    <source>
        <dbReference type="Proteomes" id="UP000078148"/>
    </source>
</evidence>
<dbReference type="EMBL" id="CP013023">
    <property type="protein sequence ID" value="ANF98844.1"/>
    <property type="molecule type" value="Genomic_DNA"/>
</dbReference>